<dbReference type="InterPro" id="IPR021737">
    <property type="entry name" value="Phage_phiKZ_Orf197"/>
</dbReference>
<dbReference type="Pfam" id="PF11750">
    <property type="entry name" value="DUF3307"/>
    <property type="match status" value="1"/>
</dbReference>
<dbReference type="OrthoDB" id="8536716at2"/>
<dbReference type="RefSeq" id="WP_128534589.1">
    <property type="nucleotide sequence ID" value="NZ_SBIW01000006.1"/>
</dbReference>
<evidence type="ECO:0000313" key="2">
    <source>
        <dbReference type="EMBL" id="RWY51170.1"/>
    </source>
</evidence>
<keyword evidence="3" id="KW-1185">Reference proteome</keyword>
<dbReference type="AlphaFoldDB" id="A0A3S4YAX7"/>
<reference evidence="2 3" key="1">
    <citation type="submission" date="2019-01" db="EMBL/GenBank/DDBJ databases">
        <title>Mucilaginibacter antarcticum sp. nov., isolated from antarctic soil.</title>
        <authorList>
            <person name="Yan Y.-Q."/>
            <person name="Du Z.-J."/>
        </authorList>
    </citation>
    <scope>NUCLEOTIDE SEQUENCE [LARGE SCALE GENOMIC DNA]</scope>
    <source>
        <strain evidence="2 3">F01003</strain>
    </source>
</reference>
<accession>A0A3S4YAX7</accession>
<feature type="transmembrane region" description="Helical" evidence="1">
    <location>
        <begin position="42"/>
        <end position="61"/>
    </location>
</feature>
<evidence type="ECO:0000256" key="1">
    <source>
        <dbReference type="SAM" id="Phobius"/>
    </source>
</evidence>
<comment type="caution">
    <text evidence="2">The sequence shown here is derived from an EMBL/GenBank/DDBJ whole genome shotgun (WGS) entry which is preliminary data.</text>
</comment>
<feature type="transmembrane region" description="Helical" evidence="1">
    <location>
        <begin position="126"/>
        <end position="147"/>
    </location>
</feature>
<dbReference type="Proteomes" id="UP000286701">
    <property type="component" value="Unassembled WGS sequence"/>
</dbReference>
<feature type="transmembrane region" description="Helical" evidence="1">
    <location>
        <begin position="207"/>
        <end position="230"/>
    </location>
</feature>
<organism evidence="2 3">
    <name type="scientific">Mucilaginibacter gilvus</name>
    <dbReference type="NCBI Taxonomy" id="2305909"/>
    <lineage>
        <taxon>Bacteria</taxon>
        <taxon>Pseudomonadati</taxon>
        <taxon>Bacteroidota</taxon>
        <taxon>Sphingobacteriia</taxon>
        <taxon>Sphingobacteriales</taxon>
        <taxon>Sphingobacteriaceae</taxon>
        <taxon>Mucilaginibacter</taxon>
    </lineage>
</organism>
<keyword evidence="1" id="KW-1133">Transmembrane helix</keyword>
<sequence>MEISIIWLVKLLLAHLISDFWWQPSKWVQDRQQRKIKSSYLYLHILVTGATAILFVGFNYWKVVLFITILHGVIDLAKSYTKANFTYFIIDQLLHLLVILASWMIIFDQHRLDMQTLTGFYENSKFWVVAAAAFFLTVPTSIIIAYATKHWAVPPGLKNAGKYIGIIERLIICVLVYQGQYEAIGLLITGKSILRYNSANEEAKTEYLLIGTLLSIFIAFGAGFALKLILK</sequence>
<feature type="transmembrane region" description="Helical" evidence="1">
    <location>
        <begin position="85"/>
        <end position="106"/>
    </location>
</feature>
<keyword evidence="1" id="KW-0812">Transmembrane</keyword>
<evidence type="ECO:0000313" key="3">
    <source>
        <dbReference type="Proteomes" id="UP000286701"/>
    </source>
</evidence>
<proteinExistence type="predicted"/>
<keyword evidence="1" id="KW-0472">Membrane</keyword>
<gene>
    <name evidence="2" type="ORF">EPL05_13985</name>
</gene>
<protein>
    <submittedName>
        <fullName evidence="2">DUF3307 domain-containing protein</fullName>
    </submittedName>
</protein>
<name>A0A3S4YAX7_9SPHI</name>
<dbReference type="EMBL" id="SBIW01000006">
    <property type="protein sequence ID" value="RWY51170.1"/>
    <property type="molecule type" value="Genomic_DNA"/>
</dbReference>